<dbReference type="OrthoDB" id="5771474at2"/>
<organism evidence="2 3">
    <name type="scientific">Alteromonas lipolytica</name>
    <dbReference type="NCBI Taxonomy" id="1856405"/>
    <lineage>
        <taxon>Bacteria</taxon>
        <taxon>Pseudomonadati</taxon>
        <taxon>Pseudomonadota</taxon>
        <taxon>Gammaproteobacteria</taxon>
        <taxon>Alteromonadales</taxon>
        <taxon>Alteromonadaceae</taxon>
        <taxon>Alteromonas/Salinimonas group</taxon>
        <taxon>Alteromonas</taxon>
    </lineage>
</organism>
<dbReference type="PIRSF" id="PIRSF006188">
    <property type="entry name" value="UCP006188"/>
    <property type="match status" value="1"/>
</dbReference>
<evidence type="ECO:0000256" key="1">
    <source>
        <dbReference type="HAMAP-Rule" id="MF_00816"/>
    </source>
</evidence>
<protein>
    <recommendedName>
        <fullName evidence="1">UPF0352 protein BFC17_16300</fullName>
    </recommendedName>
</protein>
<comment type="similarity">
    <text evidence="1">Belongs to the UPF0352 family.</text>
</comment>
<keyword evidence="3" id="KW-1185">Reference proteome</keyword>
<dbReference type="Proteomes" id="UP000176037">
    <property type="component" value="Unassembled WGS sequence"/>
</dbReference>
<dbReference type="AlphaFoldDB" id="A0A1E8FGM4"/>
<proteinExistence type="inferred from homology"/>
<dbReference type="SUPFAM" id="SSF158651">
    <property type="entry name" value="YejL-like"/>
    <property type="match status" value="1"/>
</dbReference>
<dbReference type="Gene3D" id="1.10.3390.10">
    <property type="entry name" value="YejL-like"/>
    <property type="match status" value="1"/>
</dbReference>
<dbReference type="InterPro" id="IPR009857">
    <property type="entry name" value="UPF0352"/>
</dbReference>
<evidence type="ECO:0000313" key="3">
    <source>
        <dbReference type="Proteomes" id="UP000176037"/>
    </source>
</evidence>
<sequence length="73" mass="8155">MPQQSRYSDAEFERLMNDVIMVLEKHGASRDLSLMVLGNVISHIFEHQVPPANRQAMAEQFASVLVKSVKGTA</sequence>
<reference evidence="2 3" key="1">
    <citation type="submission" date="2016-09" db="EMBL/GenBank/DDBJ databases">
        <title>Alteromonas lipolytica, a new species isolated from sea water.</title>
        <authorList>
            <person name="Wu Y.-H."/>
            <person name="Cheng H."/>
            <person name="Xu X.-W."/>
        </authorList>
    </citation>
    <scope>NUCLEOTIDE SEQUENCE [LARGE SCALE GENOMIC DNA]</scope>
    <source>
        <strain evidence="2 3">JW12</strain>
    </source>
</reference>
<comment type="caution">
    <text evidence="2">The sequence shown here is derived from an EMBL/GenBank/DDBJ whole genome shotgun (WGS) entry which is preliminary data.</text>
</comment>
<gene>
    <name evidence="2" type="ORF">BFC17_16300</name>
</gene>
<dbReference type="InterPro" id="IPR023202">
    <property type="entry name" value="YejL_sf"/>
</dbReference>
<dbReference type="EMBL" id="MJIC01000010">
    <property type="protein sequence ID" value="OFI35107.1"/>
    <property type="molecule type" value="Genomic_DNA"/>
</dbReference>
<accession>A0A1E8FGM4</accession>
<dbReference type="NCBIfam" id="NF010242">
    <property type="entry name" value="PRK13689.1"/>
    <property type="match status" value="1"/>
</dbReference>
<dbReference type="RefSeq" id="WP_070176025.1">
    <property type="nucleotide sequence ID" value="NZ_BMJR01000001.1"/>
</dbReference>
<evidence type="ECO:0000313" key="2">
    <source>
        <dbReference type="EMBL" id="OFI35107.1"/>
    </source>
</evidence>
<name>A0A1E8FGM4_9ALTE</name>
<dbReference type="STRING" id="1856405.BFC17_16300"/>
<dbReference type="HAMAP" id="MF_00816">
    <property type="entry name" value="UPF0352"/>
    <property type="match status" value="1"/>
</dbReference>
<dbReference type="Pfam" id="PF07208">
    <property type="entry name" value="DUF1414"/>
    <property type="match status" value="1"/>
</dbReference>